<dbReference type="CDD" id="cd03293">
    <property type="entry name" value="ABC_NrtD_SsuB_transporters"/>
    <property type="match status" value="1"/>
</dbReference>
<dbReference type="RefSeq" id="WP_282199897.1">
    <property type="nucleotide sequence ID" value="NZ_BOQE01000001.1"/>
</dbReference>
<dbReference type="PROSITE" id="PS50893">
    <property type="entry name" value="ABC_TRANSPORTER_2"/>
    <property type="match status" value="1"/>
</dbReference>
<dbReference type="GO" id="GO:0005524">
    <property type="term" value="F:ATP binding"/>
    <property type="evidence" value="ECO:0007669"/>
    <property type="project" value="UniProtKB-KW"/>
</dbReference>
<dbReference type="Gene3D" id="3.40.50.300">
    <property type="entry name" value="P-loop containing nucleotide triphosphate hydrolases"/>
    <property type="match status" value="1"/>
</dbReference>
<comment type="caution">
    <text evidence="5">The sequence shown here is derived from an EMBL/GenBank/DDBJ whole genome shotgun (WGS) entry which is preliminary data.</text>
</comment>
<gene>
    <name evidence="5" type="ORF">DNHGIG_23970</name>
</gene>
<dbReference type="PANTHER" id="PTHR42788:SF13">
    <property type="entry name" value="ALIPHATIC SULFONATES IMPORT ATP-BINDING PROTEIN SSUB"/>
    <property type="match status" value="1"/>
</dbReference>
<evidence type="ECO:0000259" key="4">
    <source>
        <dbReference type="PROSITE" id="PS50893"/>
    </source>
</evidence>
<dbReference type="EMBL" id="BOQE01000001">
    <property type="protein sequence ID" value="GIM46848.1"/>
    <property type="molecule type" value="Genomic_DNA"/>
</dbReference>
<sequence length="279" mass="31490">MLSSVTSHTASAISCPVIEVRNLNLYYKSKNKQVHALDSINLQLNQNDFLCVLGSSGCGKSSLLHVLAGFRKPTTGEVLIDGKKHLRPNSEVGVVFQHHNLFPWLSIEQNVAFGLKMKAIPRVERKKLVSYYLKLVGLESSSKMWPHQLSEGMKQRASIARTLATDPKVILMDEPFSALDALTRRSMQNHLREIWKKTRKSVFFITHDVEEALLLGTRIVVMHPNPGKIVLDISNPLTQQDKSVHEMEKSKEFNHLRDYLLSVISKGSNETVAFTKFDS</sequence>
<dbReference type="InterPro" id="IPR003439">
    <property type="entry name" value="ABC_transporter-like_ATP-bd"/>
</dbReference>
<evidence type="ECO:0000313" key="5">
    <source>
        <dbReference type="EMBL" id="GIM46848.1"/>
    </source>
</evidence>
<organism evidence="5 6">
    <name type="scientific">Collibacillus ludicampi</name>
    <dbReference type="NCBI Taxonomy" id="2771369"/>
    <lineage>
        <taxon>Bacteria</taxon>
        <taxon>Bacillati</taxon>
        <taxon>Bacillota</taxon>
        <taxon>Bacilli</taxon>
        <taxon>Bacillales</taxon>
        <taxon>Alicyclobacillaceae</taxon>
        <taxon>Collibacillus</taxon>
    </lineage>
</organism>
<keyword evidence="3 5" id="KW-0067">ATP-binding</keyword>
<dbReference type="InterPro" id="IPR050166">
    <property type="entry name" value="ABC_transporter_ATP-bind"/>
</dbReference>
<dbReference type="InterPro" id="IPR027417">
    <property type="entry name" value="P-loop_NTPase"/>
</dbReference>
<dbReference type="SUPFAM" id="SSF52540">
    <property type="entry name" value="P-loop containing nucleoside triphosphate hydrolases"/>
    <property type="match status" value="1"/>
</dbReference>
<evidence type="ECO:0000256" key="3">
    <source>
        <dbReference type="ARBA" id="ARBA00022840"/>
    </source>
</evidence>
<name>A0AAV4LGL4_9BACL</name>
<evidence type="ECO:0000313" key="6">
    <source>
        <dbReference type="Proteomes" id="UP001057291"/>
    </source>
</evidence>
<reference evidence="5" key="1">
    <citation type="journal article" date="2023" name="Int. J. Syst. Evol. Microbiol.">
        <title>Collibacillus ludicampi gen. nov., sp. nov., a new soil bacterium of the family Alicyclobacillaceae.</title>
        <authorList>
            <person name="Jojima T."/>
            <person name="Ioku Y."/>
            <person name="Fukuta Y."/>
            <person name="Shirasaka N."/>
            <person name="Matsumura Y."/>
            <person name="Mori M."/>
        </authorList>
    </citation>
    <scope>NUCLEOTIDE SEQUENCE</scope>
    <source>
        <strain evidence="5">TP075</strain>
    </source>
</reference>
<evidence type="ECO:0000256" key="1">
    <source>
        <dbReference type="ARBA" id="ARBA00022448"/>
    </source>
</evidence>
<evidence type="ECO:0000256" key="2">
    <source>
        <dbReference type="ARBA" id="ARBA00022741"/>
    </source>
</evidence>
<dbReference type="PANTHER" id="PTHR42788">
    <property type="entry name" value="TAURINE IMPORT ATP-BINDING PROTEIN-RELATED"/>
    <property type="match status" value="1"/>
</dbReference>
<dbReference type="Proteomes" id="UP001057291">
    <property type="component" value="Unassembled WGS sequence"/>
</dbReference>
<proteinExistence type="predicted"/>
<keyword evidence="6" id="KW-1185">Reference proteome</keyword>
<dbReference type="AlphaFoldDB" id="A0AAV4LGL4"/>
<feature type="domain" description="ABC transporter" evidence="4">
    <location>
        <begin position="20"/>
        <end position="249"/>
    </location>
</feature>
<dbReference type="InterPro" id="IPR003593">
    <property type="entry name" value="AAA+_ATPase"/>
</dbReference>
<keyword evidence="2" id="KW-0547">Nucleotide-binding</keyword>
<keyword evidence="1" id="KW-0813">Transport</keyword>
<dbReference type="GO" id="GO:0016887">
    <property type="term" value="F:ATP hydrolysis activity"/>
    <property type="evidence" value="ECO:0007669"/>
    <property type="project" value="InterPro"/>
</dbReference>
<accession>A0AAV4LGL4</accession>
<dbReference type="Pfam" id="PF00005">
    <property type="entry name" value="ABC_tran"/>
    <property type="match status" value="1"/>
</dbReference>
<dbReference type="SMART" id="SM00382">
    <property type="entry name" value="AAA"/>
    <property type="match status" value="1"/>
</dbReference>
<protein>
    <submittedName>
        <fullName evidence="5">Nitrate ABC transporter ATP-binding protein</fullName>
    </submittedName>
</protein>